<gene>
    <name evidence="16" type="ORF">CORT_0B03810</name>
</gene>
<evidence type="ECO:0000256" key="6">
    <source>
        <dbReference type="ARBA" id="ARBA00022670"/>
    </source>
</evidence>
<dbReference type="MEROPS" id="A01.067"/>
<dbReference type="PROSITE" id="PS51767">
    <property type="entry name" value="PEPTIDASE_A1"/>
    <property type="match status" value="1"/>
</dbReference>
<dbReference type="InterPro" id="IPR021109">
    <property type="entry name" value="Peptidase_aspartic_dom_sf"/>
</dbReference>
<evidence type="ECO:0000259" key="15">
    <source>
        <dbReference type="PROSITE" id="PS51767"/>
    </source>
</evidence>
<dbReference type="HOGENOM" id="CLU_013253_9_1_1"/>
<dbReference type="PANTHER" id="PTHR47966">
    <property type="entry name" value="BETA-SITE APP-CLEAVING ENZYME, ISOFORM A-RELATED"/>
    <property type="match status" value="1"/>
</dbReference>
<dbReference type="GO" id="GO:0005576">
    <property type="term" value="C:extracellular region"/>
    <property type="evidence" value="ECO:0007669"/>
    <property type="project" value="UniProtKB-SubCell"/>
</dbReference>
<evidence type="ECO:0000256" key="12">
    <source>
        <dbReference type="PIRSR" id="PIRSR601461-1"/>
    </source>
</evidence>
<feature type="active site" evidence="12">
    <location>
        <position position="95"/>
    </location>
</feature>
<keyword evidence="7 14" id="KW-0732">Signal</keyword>
<evidence type="ECO:0000256" key="11">
    <source>
        <dbReference type="ARBA" id="ARBA00023157"/>
    </source>
</evidence>
<dbReference type="eggNOG" id="KOG1339">
    <property type="taxonomic scope" value="Eukaryota"/>
</dbReference>
<dbReference type="EMBL" id="HE681720">
    <property type="protein sequence ID" value="CCG22089.1"/>
    <property type="molecule type" value="Genomic_DNA"/>
</dbReference>
<comment type="catalytic activity">
    <reaction evidence="1">
        <text>Preferential cleavage at the carboxyl of hydrophobic amino acids, but fails to cleave 15-Leu-|-Tyr-16, 16-Tyr-|-Leu-17 and 24-Phe-|-Phe-25 of insulin B chain. Activates trypsinogen, and degrades keratin.</text>
        <dbReference type="EC" id="3.4.23.24"/>
    </reaction>
</comment>
<dbReference type="InterPro" id="IPR001461">
    <property type="entry name" value="Aspartic_peptidase_A1"/>
</dbReference>
<keyword evidence="9 13" id="KW-0378">Hydrolase</keyword>
<keyword evidence="10" id="KW-0865">Zymogen</keyword>
<evidence type="ECO:0000256" key="13">
    <source>
        <dbReference type="RuleBase" id="RU000454"/>
    </source>
</evidence>
<dbReference type="EC" id="3.4.23.24" evidence="4"/>
<comment type="subcellular location">
    <subcellularLocation>
        <location evidence="2">Secreted</location>
    </subcellularLocation>
</comment>
<dbReference type="InterPro" id="IPR033876">
    <property type="entry name" value="SAP-like"/>
</dbReference>
<organism evidence="16 17">
    <name type="scientific">Candida orthopsilosis (strain 90-125)</name>
    <name type="common">Yeast</name>
    <dbReference type="NCBI Taxonomy" id="1136231"/>
    <lineage>
        <taxon>Eukaryota</taxon>
        <taxon>Fungi</taxon>
        <taxon>Dikarya</taxon>
        <taxon>Ascomycota</taxon>
        <taxon>Saccharomycotina</taxon>
        <taxon>Pichiomycetes</taxon>
        <taxon>Debaryomycetaceae</taxon>
        <taxon>Candida/Lodderomyces clade</taxon>
        <taxon>Candida</taxon>
    </lineage>
</organism>
<dbReference type="Proteomes" id="UP000005018">
    <property type="component" value="Chromosome 2"/>
</dbReference>
<dbReference type="Pfam" id="PF00026">
    <property type="entry name" value="Asp"/>
    <property type="match status" value="2"/>
</dbReference>
<dbReference type="CDD" id="cd05474">
    <property type="entry name" value="SAP_like"/>
    <property type="match status" value="1"/>
</dbReference>
<feature type="chain" id="PRO_5003617091" description="candidapepsin" evidence="14">
    <location>
        <begin position="21"/>
        <end position="552"/>
    </location>
</feature>
<evidence type="ECO:0000256" key="3">
    <source>
        <dbReference type="ARBA" id="ARBA00007447"/>
    </source>
</evidence>
<dbReference type="RefSeq" id="XP_003867526.1">
    <property type="nucleotide sequence ID" value="XM_003867478.1"/>
</dbReference>
<dbReference type="GO" id="GO:0006508">
    <property type="term" value="P:proteolysis"/>
    <property type="evidence" value="ECO:0007669"/>
    <property type="project" value="UniProtKB-KW"/>
</dbReference>
<name>H8X149_CANO9</name>
<dbReference type="Gene3D" id="2.40.70.10">
    <property type="entry name" value="Acid Proteases"/>
    <property type="match status" value="2"/>
</dbReference>
<evidence type="ECO:0000256" key="14">
    <source>
        <dbReference type="SAM" id="SignalP"/>
    </source>
</evidence>
<feature type="signal peptide" evidence="14">
    <location>
        <begin position="1"/>
        <end position="20"/>
    </location>
</feature>
<dbReference type="AlphaFoldDB" id="H8X149"/>
<evidence type="ECO:0000256" key="9">
    <source>
        <dbReference type="ARBA" id="ARBA00022801"/>
    </source>
</evidence>
<dbReference type="InterPro" id="IPR033121">
    <property type="entry name" value="PEPTIDASE_A1"/>
</dbReference>
<evidence type="ECO:0000256" key="2">
    <source>
        <dbReference type="ARBA" id="ARBA00004613"/>
    </source>
</evidence>
<sequence length="552" mass="60993">MKLSYLSFTVAFCTWQLVATDNTTHASASPGSMKLNFNVSRGSLKRNLARSVNSEVKKQPGEEGALPMELNLERTRYITDLLIGSNRENNRVLVDTGSSDFWVMSSDVHCHASIKKREIASIFNVESGVTDPINKGNYLIGNYGKGQDTVQKPSKSEEPSFIDSFKRADSNSHNITDFLGGTTYPDPGEDSVSKVLHSSADNESNGCTSYGSFNTDDSDTFMYNDTDFFEISYADDTFVKGVWGQDTIIIGNTSVSDLSFAVADETSSNIGVLGLGLQLWERSNQSYENLPAKLKSSGVINKAVYSFYLDKADAHTGAVLFGAVDHAKYEGTLETLPIRKTFDEDEHPTRFQVMINQLTINNESESLEILVGQDYAVLDPSSTFSYFRRSQIRDIVTTLNGQFSSYVGAYVIDCKYKNSESTYDITFTNKSIRVPVSDLVIESSLNSTCYLGVFEISVGSLYVLLGDNILRNAYVVYDLEDNEVHIGQAYYTADEHIEIVYNTVPVEGGQNITRASGRGDSTSSTKNSGFSLNYSPWTCTFGWLLFTAISLL</sequence>
<keyword evidence="11" id="KW-1015">Disulfide bond</keyword>
<dbReference type="OrthoDB" id="771136at2759"/>
<evidence type="ECO:0000256" key="8">
    <source>
        <dbReference type="ARBA" id="ARBA00022750"/>
    </source>
</evidence>
<dbReference type="GO" id="GO:0004190">
    <property type="term" value="F:aspartic-type endopeptidase activity"/>
    <property type="evidence" value="ECO:0007669"/>
    <property type="project" value="UniProtKB-KW"/>
</dbReference>
<keyword evidence="6 13" id="KW-0645">Protease</keyword>
<feature type="domain" description="Peptidase A1" evidence="15">
    <location>
        <begin position="77"/>
        <end position="487"/>
    </location>
</feature>
<keyword evidence="17" id="KW-1185">Reference proteome</keyword>
<dbReference type="PANTHER" id="PTHR47966:SF65">
    <property type="entry name" value="ASPARTIC-TYPE ENDOPEPTIDASE"/>
    <property type="match status" value="1"/>
</dbReference>
<evidence type="ECO:0000256" key="7">
    <source>
        <dbReference type="ARBA" id="ARBA00022729"/>
    </source>
</evidence>
<dbReference type="GeneID" id="14538531"/>
<evidence type="ECO:0000313" key="17">
    <source>
        <dbReference type="Proteomes" id="UP000005018"/>
    </source>
</evidence>
<accession>H8X149</accession>
<reference evidence="16 17" key="1">
    <citation type="journal article" date="2012" name="PLoS ONE">
        <title>Sequence and analysis of the genome of the pathogenic yeast Candida orthopsilosis.</title>
        <authorList>
            <person name="Riccombeni A."/>
            <person name="Vidanes G."/>
            <person name="Proux-Wera E."/>
            <person name="Wolfe K.H."/>
            <person name="Butler G."/>
        </authorList>
    </citation>
    <scope>NUCLEOTIDE SEQUENCE [LARGE SCALE GENOMIC DNA]</scope>
    <source>
        <strain evidence="16 17">Co 90-125</strain>
    </source>
</reference>
<feature type="active site" evidence="12">
    <location>
        <position position="379"/>
    </location>
</feature>
<protein>
    <recommendedName>
        <fullName evidence="4">candidapepsin</fullName>
        <ecNumber evidence="4">3.4.23.24</ecNumber>
    </recommendedName>
</protein>
<evidence type="ECO:0000256" key="5">
    <source>
        <dbReference type="ARBA" id="ARBA00022525"/>
    </source>
</evidence>
<evidence type="ECO:0000256" key="1">
    <source>
        <dbReference type="ARBA" id="ARBA00001675"/>
    </source>
</evidence>
<dbReference type="PROSITE" id="PS00141">
    <property type="entry name" value="ASP_PROTEASE"/>
    <property type="match status" value="1"/>
</dbReference>
<evidence type="ECO:0000313" key="16">
    <source>
        <dbReference type="EMBL" id="CCG22089.1"/>
    </source>
</evidence>
<keyword evidence="8 13" id="KW-0064">Aspartyl protease</keyword>
<comment type="similarity">
    <text evidence="3 13">Belongs to the peptidase A1 family.</text>
</comment>
<dbReference type="InterPro" id="IPR001969">
    <property type="entry name" value="Aspartic_peptidase_AS"/>
</dbReference>
<dbReference type="PRINTS" id="PR00792">
    <property type="entry name" value="PEPSIN"/>
</dbReference>
<dbReference type="KEGG" id="cot:CORT_0B03810"/>
<evidence type="ECO:0000256" key="4">
    <source>
        <dbReference type="ARBA" id="ARBA00013207"/>
    </source>
</evidence>
<keyword evidence="5" id="KW-0964">Secreted</keyword>
<evidence type="ECO:0000256" key="10">
    <source>
        <dbReference type="ARBA" id="ARBA00023145"/>
    </source>
</evidence>
<dbReference type="SUPFAM" id="SSF50630">
    <property type="entry name" value="Acid proteases"/>
    <property type="match status" value="1"/>
</dbReference>
<proteinExistence type="inferred from homology"/>